<evidence type="ECO:0000313" key="1">
    <source>
        <dbReference type="EMBL" id="KAK8852776.1"/>
    </source>
</evidence>
<organism evidence="1 2">
    <name type="scientific">Tritrichomonas musculus</name>
    <dbReference type="NCBI Taxonomy" id="1915356"/>
    <lineage>
        <taxon>Eukaryota</taxon>
        <taxon>Metamonada</taxon>
        <taxon>Parabasalia</taxon>
        <taxon>Tritrichomonadida</taxon>
        <taxon>Tritrichomonadidae</taxon>
        <taxon>Tritrichomonas</taxon>
    </lineage>
</organism>
<keyword evidence="2" id="KW-1185">Reference proteome</keyword>
<proteinExistence type="predicted"/>
<dbReference type="EMBL" id="JAPFFF010000023">
    <property type="protein sequence ID" value="KAK8852776.1"/>
    <property type="molecule type" value="Genomic_DNA"/>
</dbReference>
<sequence length="260" mass="29599">MMLVFFGYSNVIDNYAGKAYIRKQSDQTSVMNCRECYFTSTNNFNTSIDTGSIIYDISIEDCYFDEQYSDLKDYSTKNLVFTSKRSNTLAQNTVQNICDGVNITNGAVCGDDKCLVENLGYTEPPTLTFTSSSLFSLSGFFSRSTMFTESGDFTKSALFTETNDFTRSTIFTKTGDFTKSSFFTETGDFTQSTKFTEFKKFKETSFFSESAFFSKSAMFTHSTSFTETTDFTKSSFFRIQKSFQNQKTSQKLMILQLLFI</sequence>
<evidence type="ECO:0000313" key="2">
    <source>
        <dbReference type="Proteomes" id="UP001470230"/>
    </source>
</evidence>
<reference evidence="1 2" key="1">
    <citation type="submission" date="2024-04" db="EMBL/GenBank/DDBJ databases">
        <title>Tritrichomonas musculus Genome.</title>
        <authorList>
            <person name="Alves-Ferreira E."/>
            <person name="Grigg M."/>
            <person name="Lorenzi H."/>
            <person name="Galac M."/>
        </authorList>
    </citation>
    <scope>NUCLEOTIDE SEQUENCE [LARGE SCALE GENOMIC DNA]</scope>
    <source>
        <strain evidence="1 2">EAF2021</strain>
    </source>
</reference>
<comment type="caution">
    <text evidence="1">The sequence shown here is derived from an EMBL/GenBank/DDBJ whole genome shotgun (WGS) entry which is preliminary data.</text>
</comment>
<protein>
    <submittedName>
        <fullName evidence="1">Uncharacterized protein</fullName>
    </submittedName>
</protein>
<accession>A0ABR2HUN5</accession>
<name>A0ABR2HUN5_9EUKA</name>
<dbReference type="Proteomes" id="UP001470230">
    <property type="component" value="Unassembled WGS sequence"/>
</dbReference>
<gene>
    <name evidence="1" type="ORF">M9Y10_017766</name>
</gene>